<accession>L7EF89</accession>
<dbReference type="PATRIC" id="fig|1134457.3.peg.1157"/>
<name>L7EF89_MICAE</name>
<gene>
    <name evidence="1" type="ORF">O53_1564</name>
</gene>
<organism evidence="1 2">
    <name type="scientific">Microcystis aeruginosa TAIHU98</name>
    <dbReference type="NCBI Taxonomy" id="1134457"/>
    <lineage>
        <taxon>Bacteria</taxon>
        <taxon>Bacillati</taxon>
        <taxon>Cyanobacteriota</taxon>
        <taxon>Cyanophyceae</taxon>
        <taxon>Oscillatoriophycideae</taxon>
        <taxon>Chroococcales</taxon>
        <taxon>Microcystaceae</taxon>
        <taxon>Microcystis</taxon>
    </lineage>
</organism>
<evidence type="ECO:0000313" key="2">
    <source>
        <dbReference type="Proteomes" id="UP000010932"/>
    </source>
</evidence>
<reference evidence="1 2" key="1">
    <citation type="journal article" date="2013" name="Genome Announc.">
        <title>Whole-Genome Sequence of Microcystis aeruginosa TAIHU98, a Nontoxic Bloom-Forming Strain Isolated from Taihu Lake, China.</title>
        <authorList>
            <person name="Yang C."/>
            <person name="Zhang W."/>
            <person name="Ren M."/>
            <person name="Song L."/>
            <person name="Li T."/>
            <person name="Zhao J."/>
        </authorList>
    </citation>
    <scope>NUCLEOTIDE SEQUENCE [LARGE SCALE GENOMIC DNA]</scope>
    <source>
        <strain evidence="1 2">TAIHU98</strain>
    </source>
</reference>
<dbReference type="Proteomes" id="UP000010932">
    <property type="component" value="Unassembled WGS sequence"/>
</dbReference>
<evidence type="ECO:0000313" key="1">
    <source>
        <dbReference type="EMBL" id="ELP56952.1"/>
    </source>
</evidence>
<comment type="caution">
    <text evidence="1">The sequence shown here is derived from an EMBL/GenBank/DDBJ whole genome shotgun (WGS) entry which is preliminary data.</text>
</comment>
<dbReference type="EMBL" id="ANKQ01000001">
    <property type="protein sequence ID" value="ELP56952.1"/>
    <property type="molecule type" value="Genomic_DNA"/>
</dbReference>
<proteinExistence type="predicted"/>
<dbReference type="AlphaFoldDB" id="L7EF89"/>
<sequence length="42" mass="4845">MRFSTVIVALINLIIDGMHNFDFSHWLWGISQEKGEKNPDPS</sequence>
<protein>
    <submittedName>
        <fullName evidence="1">Uncharacterized protein</fullName>
    </submittedName>
</protein>